<dbReference type="Pfam" id="PF08889">
    <property type="entry name" value="WbqC"/>
    <property type="match status" value="1"/>
</dbReference>
<name>A0AA52EGF3_9PROT</name>
<dbReference type="Proteomes" id="UP001268683">
    <property type="component" value="Chromosome"/>
</dbReference>
<dbReference type="EMBL" id="CP123872">
    <property type="protein sequence ID" value="WND03208.1"/>
    <property type="molecule type" value="Genomic_DNA"/>
</dbReference>
<gene>
    <name evidence="1" type="ORF">QGN29_02350</name>
</gene>
<dbReference type="AlphaFoldDB" id="A0AA52EGF3"/>
<dbReference type="InterPro" id="IPR014985">
    <property type="entry name" value="WbqC"/>
</dbReference>
<evidence type="ECO:0000313" key="2">
    <source>
        <dbReference type="Proteomes" id="UP001268683"/>
    </source>
</evidence>
<organism evidence="1 2">
    <name type="scientific">Temperatibacter marinus</name>
    <dbReference type="NCBI Taxonomy" id="1456591"/>
    <lineage>
        <taxon>Bacteria</taxon>
        <taxon>Pseudomonadati</taxon>
        <taxon>Pseudomonadota</taxon>
        <taxon>Alphaproteobacteria</taxon>
        <taxon>Kordiimonadales</taxon>
        <taxon>Temperatibacteraceae</taxon>
        <taxon>Temperatibacter</taxon>
    </lineage>
</organism>
<sequence length="232" mass="27114">MKKVVVTQSNYIPWRGYFMNIKESDHLVLLDDVQFTRRDWRNRNQILTPQGKKWLTVPVNSKGQFGMHKICHTEINDPTWMNSHRSIIDQMYRKAPYYKQVMPFLNQLYDDVIGEKSLSMVNRHFLESICQYAHVDIDITWSTDHFDLRTLEEFDSTERLLNLCKAVKATSYISGPAAQAYMDVELFAQEGIEIIWADYSPLQPYPQLYEGFDGAVSIIDTLMMINSLGLKE</sequence>
<keyword evidence="2" id="KW-1185">Reference proteome</keyword>
<dbReference type="KEGG" id="tmk:QGN29_02350"/>
<reference evidence="1" key="1">
    <citation type="submission" date="2023-04" db="EMBL/GenBank/DDBJ databases">
        <title>Complete genome sequence of Temperatibacter marinus.</title>
        <authorList>
            <person name="Rong J.-C."/>
            <person name="Yi M.-L."/>
            <person name="Zhao Q."/>
        </authorList>
    </citation>
    <scope>NUCLEOTIDE SEQUENCE</scope>
    <source>
        <strain evidence="1">NBRC 110045</strain>
    </source>
</reference>
<evidence type="ECO:0000313" key="1">
    <source>
        <dbReference type="EMBL" id="WND03208.1"/>
    </source>
</evidence>
<dbReference type="RefSeq" id="WP_310799057.1">
    <property type="nucleotide sequence ID" value="NZ_CP123872.1"/>
</dbReference>
<protein>
    <submittedName>
        <fullName evidence="1">WbqC family protein</fullName>
    </submittedName>
</protein>
<accession>A0AA52EGF3</accession>
<proteinExistence type="predicted"/>